<accession>A0A2L1U506</accession>
<evidence type="ECO:0000313" key="4">
    <source>
        <dbReference type="Proteomes" id="UP000464330"/>
    </source>
</evidence>
<reference evidence="1 4" key="2">
    <citation type="journal article" date="2020" name="Int. J. Med. Microbiol.">
        <title>Discovery of Paenibacillus larvae ERIC V: Phenotypic and genomic comparison to genotypes ERIC I-IV reveal different inventories of virulence factors which correlate with epidemiological prevalences of American Foulbrood.</title>
        <authorList>
            <person name="Beims H."/>
            <person name="Bunk B."/>
            <person name="Erler S."/>
            <person name="Mohr K.I."/>
            <person name="Sproer C."/>
            <person name="Pradella S."/>
            <person name="Gunther G."/>
            <person name="Rohde M."/>
            <person name="von der Ohe W."/>
            <person name="Steinert M."/>
        </authorList>
    </citation>
    <scope>NUCLEOTIDE SEQUENCE</scope>
    <source>
        <strain evidence="1">Eric_III</strain>
        <strain evidence="2">Eric_V</strain>
    </source>
</reference>
<dbReference type="Proteomes" id="UP000464330">
    <property type="component" value="Chromosome"/>
</dbReference>
<accession>A0A8B6WVK2</accession>
<protein>
    <submittedName>
        <fullName evidence="1">Uncharacterized protein</fullName>
    </submittedName>
</protein>
<evidence type="ECO:0000313" key="1">
    <source>
        <dbReference type="EMBL" id="AVF28023.1"/>
    </source>
</evidence>
<proteinExistence type="predicted"/>
<dbReference type="EMBL" id="CP019655">
    <property type="protein sequence ID" value="AVF28023.1"/>
    <property type="molecule type" value="Genomic_DNA"/>
</dbReference>
<reference evidence="3" key="1">
    <citation type="submission" date="2017-02" db="EMBL/GenBank/DDBJ databases">
        <title>Delineation of Paenibacillus larvae strains originating from foulbrood outbreaks.</title>
        <authorList>
            <person name="Beims H."/>
            <person name="Bunk B."/>
            <person name="Sproeer C."/>
            <person name="Mohr K.I."/>
            <person name="Pradella S."/>
            <person name="Guenther G."/>
            <person name="Rohde M."/>
            <person name="von der Ohe W."/>
            <person name="Steinert M."/>
        </authorList>
    </citation>
    <scope>NUCLEOTIDE SEQUENCE [LARGE SCALE GENOMIC DNA]</scope>
    <source>
        <strain evidence="3">Eric_III</strain>
    </source>
</reference>
<gene>
    <name evidence="1" type="ORF">ERICIII_03919</name>
    <name evidence="2" type="ORF">ERICV_04072</name>
</gene>
<organism evidence="1 3">
    <name type="scientific">Paenibacillus larvae subsp. larvae</name>
    <dbReference type="NCBI Taxonomy" id="147375"/>
    <lineage>
        <taxon>Bacteria</taxon>
        <taxon>Bacillati</taxon>
        <taxon>Bacillota</taxon>
        <taxon>Bacilli</taxon>
        <taxon>Bacillales</taxon>
        <taxon>Paenibacillaceae</taxon>
        <taxon>Paenibacillus</taxon>
    </lineage>
</organism>
<dbReference type="AlphaFoldDB" id="A0A2L1U506"/>
<accession>A0A6C0QWL3</accession>
<name>A0A2L1U506_9BACL</name>
<dbReference type="Proteomes" id="UP000239833">
    <property type="component" value="Chromosome"/>
</dbReference>
<evidence type="ECO:0000313" key="3">
    <source>
        <dbReference type="Proteomes" id="UP000239833"/>
    </source>
</evidence>
<dbReference type="EMBL" id="CP019717">
    <property type="protein sequence ID" value="QHZ53159.1"/>
    <property type="molecule type" value="Genomic_DNA"/>
</dbReference>
<evidence type="ECO:0000313" key="2">
    <source>
        <dbReference type="EMBL" id="QHZ53159.1"/>
    </source>
</evidence>
<sequence length="52" mass="6149">MRGYAPNPVYKNQSFSGKVWPVSPVENRNPYRKVADLYEYKERPASRICWLS</sequence>